<dbReference type="Gene3D" id="1.10.260.40">
    <property type="entry name" value="lambda repressor-like DNA-binding domains"/>
    <property type="match status" value="1"/>
</dbReference>
<dbReference type="InterPro" id="IPR010982">
    <property type="entry name" value="Lambda_DNA-bd_dom_sf"/>
</dbReference>
<name>A0A8J3ZLT0_9ACTN</name>
<organism evidence="2 3">
    <name type="scientific">Virgisporangium ochraceum</name>
    <dbReference type="NCBI Taxonomy" id="65505"/>
    <lineage>
        <taxon>Bacteria</taxon>
        <taxon>Bacillati</taxon>
        <taxon>Actinomycetota</taxon>
        <taxon>Actinomycetes</taxon>
        <taxon>Micromonosporales</taxon>
        <taxon>Micromonosporaceae</taxon>
        <taxon>Virgisporangium</taxon>
    </lineage>
</organism>
<evidence type="ECO:0000259" key="1">
    <source>
        <dbReference type="Pfam" id="PF19054"/>
    </source>
</evidence>
<dbReference type="Proteomes" id="UP000635606">
    <property type="component" value="Unassembled WGS sequence"/>
</dbReference>
<dbReference type="InterPro" id="IPR001387">
    <property type="entry name" value="Cro/C1-type_HTH"/>
</dbReference>
<dbReference type="Pfam" id="PF19054">
    <property type="entry name" value="DUF5753"/>
    <property type="match status" value="1"/>
</dbReference>
<comment type="caution">
    <text evidence="2">The sequence shown here is derived from an EMBL/GenBank/DDBJ whole genome shotgun (WGS) entry which is preliminary data.</text>
</comment>
<dbReference type="InterPro" id="IPR043917">
    <property type="entry name" value="DUF5753"/>
</dbReference>
<keyword evidence="3" id="KW-1185">Reference proteome</keyword>
<dbReference type="AlphaFoldDB" id="A0A8J3ZLT0"/>
<dbReference type="EMBL" id="BOPH01000017">
    <property type="protein sequence ID" value="GIJ66224.1"/>
    <property type="molecule type" value="Genomic_DNA"/>
</dbReference>
<proteinExistence type="predicted"/>
<dbReference type="Pfam" id="PF13560">
    <property type="entry name" value="HTH_31"/>
    <property type="match status" value="1"/>
</dbReference>
<protein>
    <submittedName>
        <fullName evidence="2">Transcriptional regulator</fullName>
    </submittedName>
</protein>
<evidence type="ECO:0000313" key="2">
    <source>
        <dbReference type="EMBL" id="GIJ66224.1"/>
    </source>
</evidence>
<feature type="domain" description="DUF5753" evidence="1">
    <location>
        <begin position="99"/>
        <end position="266"/>
    </location>
</feature>
<dbReference type="GO" id="GO:0003677">
    <property type="term" value="F:DNA binding"/>
    <property type="evidence" value="ECO:0007669"/>
    <property type="project" value="InterPro"/>
</dbReference>
<sequence length="272" mass="30814">MPVSGPTLARRQLGRRLKRLREAATMTFAQAEAAHLGSHAKLWRIETGQVPVKVPDVREMCRVYRATDAETEQLVDLALATSRPGWWQEFRDVIPEWLRIYVDLEATADHIRAWEDSVVPGELQTPGYARAVFVAAHGDNGRAAVDRQIEVRMQRQERLFARAPRLTIVLGEAVLARQVGGGEVMADQVNHLRQLGEKDHIDIRYLPFATGAHAAMTGAFRVFAYTEGEDPDVAYVESEVDGRYIEIEEEVARYRAIFERIYTQSVPIGEYR</sequence>
<accession>A0A8J3ZLT0</accession>
<gene>
    <name evidence="2" type="ORF">Voc01_011410</name>
</gene>
<reference evidence="2" key="1">
    <citation type="submission" date="2021-01" db="EMBL/GenBank/DDBJ databases">
        <title>Whole genome shotgun sequence of Virgisporangium ochraceum NBRC 16418.</title>
        <authorList>
            <person name="Komaki H."/>
            <person name="Tamura T."/>
        </authorList>
    </citation>
    <scope>NUCLEOTIDE SEQUENCE</scope>
    <source>
        <strain evidence="2">NBRC 16418</strain>
    </source>
</reference>
<evidence type="ECO:0000313" key="3">
    <source>
        <dbReference type="Proteomes" id="UP000635606"/>
    </source>
</evidence>
<dbReference type="CDD" id="cd00093">
    <property type="entry name" value="HTH_XRE"/>
    <property type="match status" value="1"/>
</dbReference>